<evidence type="ECO:0000259" key="1">
    <source>
        <dbReference type="Pfam" id="PF14280"/>
    </source>
</evidence>
<sequence>MPPTSSREALLPHQQLDLNARKGRYGVVYMRAVAGQAGCGFTETSPGEDTLAIDYTLEFPEGAVRVQVKTSAQYQIDGDDDFLSFGVKDEWIAKWARTKLPIYFVIVVVPNDSGSWLNHDITGTQMVRTAAYWVRLQPGQFATTKTIKIPRSQRVTSETLPQWHLDFCALFTPSTETEEAA</sequence>
<comment type="caution">
    <text evidence="2">The sequence shown here is derived from an EMBL/GenBank/DDBJ whole genome shotgun (WGS) entry which is preliminary data.</text>
</comment>
<gene>
    <name evidence="2" type="ORF">J5V96_10170</name>
</gene>
<dbReference type="AlphaFoldDB" id="A0A939QJ59"/>
<feature type="domain" description="DUF4365" evidence="1">
    <location>
        <begin position="24"/>
        <end position="164"/>
    </location>
</feature>
<evidence type="ECO:0000313" key="3">
    <source>
        <dbReference type="Proteomes" id="UP000680132"/>
    </source>
</evidence>
<protein>
    <submittedName>
        <fullName evidence="2">DUF4365 domain-containing protein</fullName>
    </submittedName>
</protein>
<organism evidence="2 3">
    <name type="scientific">Microbacterium stercoris</name>
    <dbReference type="NCBI Taxonomy" id="2820289"/>
    <lineage>
        <taxon>Bacteria</taxon>
        <taxon>Bacillati</taxon>
        <taxon>Actinomycetota</taxon>
        <taxon>Actinomycetes</taxon>
        <taxon>Micrococcales</taxon>
        <taxon>Microbacteriaceae</taxon>
        <taxon>Microbacterium</taxon>
    </lineage>
</organism>
<dbReference type="Proteomes" id="UP000680132">
    <property type="component" value="Unassembled WGS sequence"/>
</dbReference>
<dbReference type="RefSeq" id="WP_208503448.1">
    <property type="nucleotide sequence ID" value="NZ_JAGFOA010000004.1"/>
</dbReference>
<keyword evidence="3" id="KW-1185">Reference proteome</keyword>
<proteinExistence type="predicted"/>
<evidence type="ECO:0000313" key="2">
    <source>
        <dbReference type="EMBL" id="MBO3663877.1"/>
    </source>
</evidence>
<dbReference type="InterPro" id="IPR025375">
    <property type="entry name" value="DUF4365"/>
</dbReference>
<dbReference type="Pfam" id="PF14280">
    <property type="entry name" value="DUF4365"/>
    <property type="match status" value="1"/>
</dbReference>
<name>A0A939QJ59_9MICO</name>
<dbReference type="EMBL" id="JAGFOA010000004">
    <property type="protein sequence ID" value="MBO3663877.1"/>
    <property type="molecule type" value="Genomic_DNA"/>
</dbReference>
<accession>A0A939QJ59</accession>
<reference evidence="2" key="1">
    <citation type="submission" date="2021-03" db="EMBL/GenBank/DDBJ databases">
        <title>Microbacterium sp. nov., a novel actinobacterium isolated from cow dung.</title>
        <authorList>
            <person name="Zhang L."/>
        </authorList>
    </citation>
    <scope>NUCLEOTIDE SEQUENCE</scope>
    <source>
        <strain evidence="2">NEAU-LLB</strain>
    </source>
</reference>